<protein>
    <submittedName>
        <fullName evidence="2">Phosphate transport regulator-like protein</fullName>
    </submittedName>
</protein>
<evidence type="ECO:0000313" key="3">
    <source>
        <dbReference type="Proteomes" id="UP000001625"/>
    </source>
</evidence>
<organism evidence="2 3">
    <name type="scientific">Sideroxydans lithotrophicus (strain ES-1)</name>
    <dbReference type="NCBI Taxonomy" id="580332"/>
    <lineage>
        <taxon>Bacteria</taxon>
        <taxon>Pseudomonadati</taxon>
        <taxon>Pseudomonadota</taxon>
        <taxon>Betaproteobacteria</taxon>
        <taxon>Nitrosomonadales</taxon>
        <taxon>Gallionellaceae</taxon>
        <taxon>Sideroxydans</taxon>
    </lineage>
</organism>
<dbReference type="EMBL" id="CP001965">
    <property type="protein sequence ID" value="ADE12489.1"/>
    <property type="molecule type" value="Genomic_DNA"/>
</dbReference>
<dbReference type="InterPro" id="IPR038078">
    <property type="entry name" value="PhoU-like_sf"/>
</dbReference>
<dbReference type="OrthoDB" id="9797568at2"/>
<gene>
    <name evidence="2" type="ordered locus">Slit_2261</name>
</gene>
<dbReference type="PANTHER" id="PTHR37298:SF1">
    <property type="entry name" value="UPF0111 PROTEIN YKAA"/>
    <property type="match status" value="1"/>
</dbReference>
<sequence length="216" mass="24447">MTKANPASKFLLARILDRVFPKVPDFFQMLTEQTLKVAHTVNLLVEYMEHNDPTVAEALKQNVHEADLIKVRNLHELNDAFSTPIDREDIYRAIVALDDIVMYCKTTVHEMDVLAVTSDQFMRDISHCIKEGVDALSKGYAKLGTSPASAAADADAARKAERHAEKKYRFALSTLFEGSDYVNMFKRREIYRHLTNAAHHMAQCANTLHDIVVKIS</sequence>
<dbReference type="Pfam" id="PF01865">
    <property type="entry name" value="PhoU_div"/>
    <property type="match status" value="1"/>
</dbReference>
<dbReference type="Proteomes" id="UP000001625">
    <property type="component" value="Chromosome"/>
</dbReference>
<proteinExistence type="inferred from homology"/>
<keyword evidence="3" id="KW-1185">Reference proteome</keyword>
<comment type="similarity">
    <text evidence="1">Belongs to the UPF0111 family.</text>
</comment>
<dbReference type="HOGENOM" id="CLU_086031_0_0_4"/>
<dbReference type="InterPro" id="IPR018445">
    <property type="entry name" value="Put_Phosphate_transp_reg"/>
</dbReference>
<dbReference type="Gene3D" id="1.20.58.220">
    <property type="entry name" value="Phosphate transport system protein phou homolog 2, domain 2"/>
    <property type="match status" value="1"/>
</dbReference>
<accession>D5CLP4</accession>
<evidence type="ECO:0000256" key="1">
    <source>
        <dbReference type="ARBA" id="ARBA00008591"/>
    </source>
</evidence>
<reference evidence="2 3" key="1">
    <citation type="submission" date="2010-03" db="EMBL/GenBank/DDBJ databases">
        <title>Complete sequence of Sideroxydans lithotrophicus ES-1.</title>
        <authorList>
            <consortium name="US DOE Joint Genome Institute"/>
            <person name="Lucas S."/>
            <person name="Copeland A."/>
            <person name="Lapidus A."/>
            <person name="Cheng J.-F."/>
            <person name="Bruce D."/>
            <person name="Goodwin L."/>
            <person name="Pitluck S."/>
            <person name="Munk A.C."/>
            <person name="Detter J.C."/>
            <person name="Han C."/>
            <person name="Tapia R."/>
            <person name="Larimer F."/>
            <person name="Land M."/>
            <person name="Hauser L."/>
            <person name="Kyrpides N."/>
            <person name="Ivanova N."/>
            <person name="Emerson D."/>
            <person name="Woyke T."/>
        </authorList>
    </citation>
    <scope>NUCLEOTIDE SEQUENCE [LARGE SCALE GENOMIC DNA]</scope>
    <source>
        <strain evidence="2 3">ES-1</strain>
    </source>
</reference>
<dbReference type="PANTHER" id="PTHR37298">
    <property type="entry name" value="UPF0111 PROTEIN YKAA"/>
    <property type="match status" value="1"/>
</dbReference>
<dbReference type="STRING" id="580332.Slit_2261"/>
<dbReference type="RefSeq" id="WP_013030387.1">
    <property type="nucleotide sequence ID" value="NC_013959.1"/>
</dbReference>
<name>D5CLP4_SIDLE</name>
<dbReference type="KEGG" id="slt:Slit_2261"/>
<dbReference type="InterPro" id="IPR052912">
    <property type="entry name" value="UPF0111_domain"/>
</dbReference>
<evidence type="ECO:0000313" key="2">
    <source>
        <dbReference type="EMBL" id="ADE12489.1"/>
    </source>
</evidence>
<dbReference type="AlphaFoldDB" id="D5CLP4"/>
<dbReference type="eggNOG" id="COG1392">
    <property type="taxonomic scope" value="Bacteria"/>
</dbReference>